<dbReference type="Proteomes" id="UP000494206">
    <property type="component" value="Unassembled WGS sequence"/>
</dbReference>
<comment type="caution">
    <text evidence="1">The sequence shown here is derived from an EMBL/GenBank/DDBJ whole genome shotgun (WGS) entry which is preliminary data.</text>
</comment>
<evidence type="ECO:0000313" key="2">
    <source>
        <dbReference type="Proteomes" id="UP000494206"/>
    </source>
</evidence>
<dbReference type="InterPro" id="IPR040437">
    <property type="entry name" value="F10E9.3-like"/>
</dbReference>
<dbReference type="EMBL" id="CADEPM010000002">
    <property type="protein sequence ID" value="CAB3401125.1"/>
    <property type="molecule type" value="Genomic_DNA"/>
</dbReference>
<sequence>MGFLFQLAAVLLSVETFISCRIPRMPMMSASTMIVFVVLVSLEERLCVRTDEDLIKIVEKACTNNNRLCPKPEYYTFSEDGDFSWNKERLLGSSQINLFRKTFLAEQILIPALRSTFCCVEGQCLLRCGLQPQKESELVANFPNNARKLLALNYEPFKPHHKNLIQYLEDLRSGNETLGQYPAEIEDFLDVLHEHTHIVKPLLDEKENVS</sequence>
<dbReference type="PANTHER" id="PTHR36953">
    <property type="entry name" value="PROTEIN CBG07386-RELATED"/>
    <property type="match status" value="1"/>
</dbReference>
<dbReference type="AlphaFoldDB" id="A0A8S1EJ86"/>
<evidence type="ECO:0000313" key="1">
    <source>
        <dbReference type="EMBL" id="CAB3401125.1"/>
    </source>
</evidence>
<proteinExistence type="predicted"/>
<reference evidence="1 2" key="1">
    <citation type="submission" date="2020-04" db="EMBL/GenBank/DDBJ databases">
        <authorList>
            <person name="Laetsch R D."/>
            <person name="Stevens L."/>
            <person name="Kumar S."/>
            <person name="Blaxter L. M."/>
        </authorList>
    </citation>
    <scope>NUCLEOTIDE SEQUENCE [LARGE SCALE GENOMIC DNA]</scope>
</reference>
<keyword evidence="2" id="KW-1185">Reference proteome</keyword>
<gene>
    <name evidence="1" type="ORF">CBOVIS_LOCUS3921</name>
</gene>
<organism evidence="1 2">
    <name type="scientific">Caenorhabditis bovis</name>
    <dbReference type="NCBI Taxonomy" id="2654633"/>
    <lineage>
        <taxon>Eukaryota</taxon>
        <taxon>Metazoa</taxon>
        <taxon>Ecdysozoa</taxon>
        <taxon>Nematoda</taxon>
        <taxon>Chromadorea</taxon>
        <taxon>Rhabditida</taxon>
        <taxon>Rhabditina</taxon>
        <taxon>Rhabditomorpha</taxon>
        <taxon>Rhabditoidea</taxon>
        <taxon>Rhabditidae</taxon>
        <taxon>Peloderinae</taxon>
        <taxon>Caenorhabditis</taxon>
    </lineage>
</organism>
<dbReference type="OrthoDB" id="5799852at2759"/>
<accession>A0A8S1EJ86</accession>
<name>A0A8S1EJ86_9PELO</name>
<protein>
    <submittedName>
        <fullName evidence="1">Uncharacterized protein</fullName>
    </submittedName>
</protein>